<feature type="compositionally biased region" description="Basic and acidic residues" evidence="1">
    <location>
        <begin position="104"/>
        <end position="116"/>
    </location>
</feature>
<feature type="compositionally biased region" description="Low complexity" evidence="1">
    <location>
        <begin position="1"/>
        <end position="12"/>
    </location>
</feature>
<dbReference type="PANTHER" id="PTHR33429:SF7">
    <property type="entry name" value="OS02G0708000 PROTEIN"/>
    <property type="match status" value="1"/>
</dbReference>
<dbReference type="EMBL" id="JAIWQS010000007">
    <property type="protein sequence ID" value="KAJ8758960.1"/>
    <property type="molecule type" value="Genomic_DNA"/>
</dbReference>
<dbReference type="AlphaFoldDB" id="A0AAV8SY54"/>
<feature type="region of interest" description="Disordered" evidence="1">
    <location>
        <begin position="1"/>
        <end position="28"/>
    </location>
</feature>
<keyword evidence="4" id="KW-1185">Reference proteome</keyword>
<evidence type="ECO:0000256" key="1">
    <source>
        <dbReference type="SAM" id="MobiDB-lite"/>
    </source>
</evidence>
<evidence type="ECO:0000256" key="2">
    <source>
        <dbReference type="SAM" id="Phobius"/>
    </source>
</evidence>
<feature type="compositionally biased region" description="Polar residues" evidence="1">
    <location>
        <begin position="18"/>
        <end position="28"/>
    </location>
</feature>
<protein>
    <recommendedName>
        <fullName evidence="5">Transmembrane protein</fullName>
    </recommendedName>
</protein>
<evidence type="ECO:0000313" key="4">
    <source>
        <dbReference type="Proteomes" id="UP001159364"/>
    </source>
</evidence>
<evidence type="ECO:0008006" key="5">
    <source>
        <dbReference type="Google" id="ProtNLM"/>
    </source>
</evidence>
<evidence type="ECO:0000313" key="3">
    <source>
        <dbReference type="EMBL" id="KAJ8758960.1"/>
    </source>
</evidence>
<organism evidence="3 4">
    <name type="scientific">Erythroxylum novogranatense</name>
    <dbReference type="NCBI Taxonomy" id="1862640"/>
    <lineage>
        <taxon>Eukaryota</taxon>
        <taxon>Viridiplantae</taxon>
        <taxon>Streptophyta</taxon>
        <taxon>Embryophyta</taxon>
        <taxon>Tracheophyta</taxon>
        <taxon>Spermatophyta</taxon>
        <taxon>Magnoliopsida</taxon>
        <taxon>eudicotyledons</taxon>
        <taxon>Gunneridae</taxon>
        <taxon>Pentapetalae</taxon>
        <taxon>rosids</taxon>
        <taxon>fabids</taxon>
        <taxon>Malpighiales</taxon>
        <taxon>Erythroxylaceae</taxon>
        <taxon>Erythroxylum</taxon>
    </lineage>
</organism>
<proteinExistence type="predicted"/>
<dbReference type="PANTHER" id="PTHR33429">
    <property type="entry name" value="OS02G0708000 PROTEIN-RELATED"/>
    <property type="match status" value="1"/>
</dbReference>
<feature type="region of interest" description="Disordered" evidence="1">
    <location>
        <begin position="60"/>
        <end position="150"/>
    </location>
</feature>
<gene>
    <name evidence="3" type="ORF">K2173_003198</name>
</gene>
<sequence>MATQPQQPQQQPVDVYPNTVTKQSPTSHSNGSFGTVFIVLAVILVISAIACCLGRLCNRRQTKQKPAKSNQQNHNFRPKERETDVEFGFDKGFPTDRPVGNGDPRAHRPSENDRAHVHFAFPGNGRRPNGHFEVETNSGILSEQKVSPGP</sequence>
<feature type="compositionally biased region" description="Polar residues" evidence="1">
    <location>
        <begin position="135"/>
        <end position="150"/>
    </location>
</feature>
<keyword evidence="2" id="KW-1133">Transmembrane helix</keyword>
<keyword evidence="2" id="KW-0472">Membrane</keyword>
<dbReference type="Proteomes" id="UP001159364">
    <property type="component" value="Linkage Group LG07"/>
</dbReference>
<reference evidence="3 4" key="1">
    <citation type="submission" date="2021-09" db="EMBL/GenBank/DDBJ databases">
        <title>Genomic insights and catalytic innovation underlie evolution of tropane alkaloids biosynthesis.</title>
        <authorList>
            <person name="Wang Y.-J."/>
            <person name="Tian T."/>
            <person name="Huang J.-P."/>
            <person name="Huang S.-X."/>
        </authorList>
    </citation>
    <scope>NUCLEOTIDE SEQUENCE [LARGE SCALE GENOMIC DNA]</scope>
    <source>
        <strain evidence="3">KIB-2018</strain>
        <tissue evidence="3">Leaf</tissue>
    </source>
</reference>
<comment type="caution">
    <text evidence="3">The sequence shown here is derived from an EMBL/GenBank/DDBJ whole genome shotgun (WGS) entry which is preliminary data.</text>
</comment>
<keyword evidence="2" id="KW-0812">Transmembrane</keyword>
<feature type="transmembrane region" description="Helical" evidence="2">
    <location>
        <begin position="33"/>
        <end position="56"/>
    </location>
</feature>
<name>A0AAV8SY54_9ROSI</name>
<accession>A0AAV8SY54</accession>